<evidence type="ECO:0000313" key="3">
    <source>
        <dbReference type="EMBL" id="KAF0309138.1"/>
    </source>
</evidence>
<organism evidence="3 4">
    <name type="scientific">Amphibalanus amphitrite</name>
    <name type="common">Striped barnacle</name>
    <name type="synonym">Balanus amphitrite</name>
    <dbReference type="NCBI Taxonomy" id="1232801"/>
    <lineage>
        <taxon>Eukaryota</taxon>
        <taxon>Metazoa</taxon>
        <taxon>Ecdysozoa</taxon>
        <taxon>Arthropoda</taxon>
        <taxon>Crustacea</taxon>
        <taxon>Multicrustacea</taxon>
        <taxon>Cirripedia</taxon>
        <taxon>Thoracica</taxon>
        <taxon>Thoracicalcarea</taxon>
        <taxon>Balanomorpha</taxon>
        <taxon>Balanoidea</taxon>
        <taxon>Balanidae</taxon>
        <taxon>Amphibalaninae</taxon>
        <taxon>Amphibalanus</taxon>
    </lineage>
</organism>
<dbReference type="InterPro" id="IPR012337">
    <property type="entry name" value="RNaseH-like_sf"/>
</dbReference>
<evidence type="ECO:0000313" key="4">
    <source>
        <dbReference type="Proteomes" id="UP000440578"/>
    </source>
</evidence>
<comment type="caution">
    <text evidence="3">The sequence shown here is derived from an EMBL/GenBank/DDBJ whole genome shotgun (WGS) entry which is preliminary data.</text>
</comment>
<feature type="compositionally biased region" description="Acidic residues" evidence="1">
    <location>
        <begin position="266"/>
        <end position="279"/>
    </location>
</feature>
<gene>
    <name evidence="3" type="ORF">FJT64_019705</name>
</gene>
<proteinExistence type="predicted"/>
<dbReference type="Pfam" id="PF00665">
    <property type="entry name" value="rve"/>
    <property type="match status" value="1"/>
</dbReference>
<reference evidence="3 4" key="1">
    <citation type="submission" date="2019-07" db="EMBL/GenBank/DDBJ databases">
        <title>Draft genome assembly of a fouling barnacle, Amphibalanus amphitrite (Darwin, 1854): The first reference genome for Thecostraca.</title>
        <authorList>
            <person name="Kim W."/>
        </authorList>
    </citation>
    <scope>NUCLEOTIDE SEQUENCE [LARGE SCALE GENOMIC DNA]</scope>
    <source>
        <strain evidence="3">SNU_AA5</strain>
        <tissue evidence="3">Soma without cirri and trophi</tissue>
    </source>
</reference>
<feature type="compositionally biased region" description="Basic and acidic residues" evidence="1">
    <location>
        <begin position="242"/>
        <end position="252"/>
    </location>
</feature>
<protein>
    <recommendedName>
        <fullName evidence="2">Integrase catalytic domain-containing protein</fullName>
    </recommendedName>
</protein>
<feature type="region of interest" description="Disordered" evidence="1">
    <location>
        <begin position="238"/>
        <end position="327"/>
    </location>
</feature>
<feature type="domain" description="Integrase catalytic" evidence="2">
    <location>
        <begin position="153"/>
        <end position="244"/>
    </location>
</feature>
<dbReference type="EMBL" id="VIIS01000432">
    <property type="protein sequence ID" value="KAF0309138.1"/>
    <property type="molecule type" value="Genomic_DNA"/>
</dbReference>
<dbReference type="PROSITE" id="PS50994">
    <property type="entry name" value="INTEGRASE"/>
    <property type="match status" value="1"/>
</dbReference>
<dbReference type="GO" id="GO:0003676">
    <property type="term" value="F:nucleic acid binding"/>
    <property type="evidence" value="ECO:0007669"/>
    <property type="project" value="InterPro"/>
</dbReference>
<dbReference type="InterPro" id="IPR036397">
    <property type="entry name" value="RNaseH_sf"/>
</dbReference>
<sequence length="327" mass="36454">MPTPGEGHRAVALSRVFGDDLSPGAWRGFKDHFLLVKQANIARGVTVWQDAVYRSVELRLCLTGAPAEYVREEAAQDSKWVQNDEQILEHLERRMKLDLRARRLLLEEKGVELELLSASQPQDTTSAQRVDLKLRRDVTVPPATEALVPVKRGGLRPGGEYLLESVGGGELPVVHVQDVFSRYLMLMPAEDNTAETAARLVYDRWICTFDVPLVITSDRGPHFAAETFRAMCRRTGVRHRMAQPDEVPRLESDASSGHSEPAPDGTESDVDDGDVDDGDGCLRDATSEDPESAYRRDPDGSDSRPRRQCGPPARLVIDPSRKRYEET</sequence>
<accession>A0A6A4X2K4</accession>
<dbReference type="GO" id="GO:0015074">
    <property type="term" value="P:DNA integration"/>
    <property type="evidence" value="ECO:0007669"/>
    <property type="project" value="InterPro"/>
</dbReference>
<dbReference type="Gene3D" id="3.30.420.10">
    <property type="entry name" value="Ribonuclease H-like superfamily/Ribonuclease H"/>
    <property type="match status" value="1"/>
</dbReference>
<dbReference type="OrthoDB" id="4369127at2759"/>
<dbReference type="SUPFAM" id="SSF53098">
    <property type="entry name" value="Ribonuclease H-like"/>
    <property type="match status" value="1"/>
</dbReference>
<dbReference type="AlphaFoldDB" id="A0A6A4X2K4"/>
<dbReference type="Proteomes" id="UP000440578">
    <property type="component" value="Unassembled WGS sequence"/>
</dbReference>
<evidence type="ECO:0000256" key="1">
    <source>
        <dbReference type="SAM" id="MobiDB-lite"/>
    </source>
</evidence>
<keyword evidence="4" id="KW-1185">Reference proteome</keyword>
<dbReference type="InterPro" id="IPR001584">
    <property type="entry name" value="Integrase_cat-core"/>
</dbReference>
<feature type="compositionally biased region" description="Basic and acidic residues" evidence="1">
    <location>
        <begin position="280"/>
        <end position="305"/>
    </location>
</feature>
<name>A0A6A4X2K4_AMPAM</name>
<evidence type="ECO:0000259" key="2">
    <source>
        <dbReference type="PROSITE" id="PS50994"/>
    </source>
</evidence>